<dbReference type="AlphaFoldDB" id="A0A1D8TTL7"/>
<dbReference type="InterPro" id="IPR002656">
    <property type="entry name" value="Acyl_transf_3_dom"/>
</dbReference>
<evidence type="ECO:0000313" key="4">
    <source>
        <dbReference type="Proteomes" id="UP000177870"/>
    </source>
</evidence>
<feature type="transmembrane region" description="Helical" evidence="1">
    <location>
        <begin position="97"/>
        <end position="114"/>
    </location>
</feature>
<proteinExistence type="predicted"/>
<feature type="transmembrane region" description="Helical" evidence="1">
    <location>
        <begin position="265"/>
        <end position="287"/>
    </location>
</feature>
<feature type="transmembrane region" description="Helical" evidence="1">
    <location>
        <begin position="225"/>
        <end position="244"/>
    </location>
</feature>
<gene>
    <name evidence="3" type="ORF">BJP34_17450</name>
</gene>
<feature type="domain" description="Acyltransferase 3" evidence="2">
    <location>
        <begin position="20"/>
        <end position="319"/>
    </location>
</feature>
<dbReference type="Proteomes" id="UP000177870">
    <property type="component" value="Chromosome"/>
</dbReference>
<feature type="transmembrane region" description="Helical" evidence="1">
    <location>
        <begin position="299"/>
        <end position="319"/>
    </location>
</feature>
<dbReference type="Pfam" id="PF01757">
    <property type="entry name" value="Acyl_transf_3"/>
    <property type="match status" value="1"/>
</dbReference>
<protein>
    <recommendedName>
        <fullName evidence="2">Acyltransferase 3 domain-containing protein</fullName>
    </recommendedName>
</protein>
<evidence type="ECO:0000313" key="3">
    <source>
        <dbReference type="EMBL" id="AOX00990.1"/>
    </source>
</evidence>
<keyword evidence="1" id="KW-1133">Transmembrane helix</keyword>
<keyword evidence="1" id="KW-0812">Transmembrane</keyword>
<name>A0A1D8TTL7_9CYAN</name>
<dbReference type="KEGG" id="mpro:BJP34_17450"/>
<sequence>MFVPYSTYASSALFIDILFSPLRFCVPVFLTISFLLLQRGLTTRPNKSALALLKKRLFRLAIPTAFWFSLAATIKLATGNSPLEISTAVLTGEIFTGAYYLLSMFQLIPVFILTRHYIGNFITLITTLLLQLLVFIFIQASLAGFIAPEIIKVLQTFQRIPLIYWFAYLALGAYCYHKLPLIRKKSAHTPNQAKVLLILLTGVLMMAEYSWLGKITAGNVPPFEYIMFFCLISVPVAFLCFSCVEAQKFPLLVTQTVTILSRYSLGIFCINGLVSQILLSLGSNIFAEATFNLAEILGIKFVGWCLLLAISLSLSILLYKIGLKSVVC</sequence>
<keyword evidence="1" id="KW-0472">Membrane</keyword>
<feature type="transmembrane region" description="Helical" evidence="1">
    <location>
        <begin position="193"/>
        <end position="213"/>
    </location>
</feature>
<feature type="transmembrane region" description="Helical" evidence="1">
    <location>
        <begin position="121"/>
        <end position="142"/>
    </location>
</feature>
<feature type="transmembrane region" description="Helical" evidence="1">
    <location>
        <begin position="57"/>
        <end position="77"/>
    </location>
</feature>
<feature type="transmembrane region" description="Helical" evidence="1">
    <location>
        <begin position="12"/>
        <end position="37"/>
    </location>
</feature>
<evidence type="ECO:0000256" key="1">
    <source>
        <dbReference type="SAM" id="Phobius"/>
    </source>
</evidence>
<accession>A0A1D8TTL7</accession>
<feature type="transmembrane region" description="Helical" evidence="1">
    <location>
        <begin position="162"/>
        <end position="181"/>
    </location>
</feature>
<organism evidence="3 4">
    <name type="scientific">Moorena producens PAL-8-15-08-1</name>
    <dbReference type="NCBI Taxonomy" id="1458985"/>
    <lineage>
        <taxon>Bacteria</taxon>
        <taxon>Bacillati</taxon>
        <taxon>Cyanobacteriota</taxon>
        <taxon>Cyanophyceae</taxon>
        <taxon>Coleofasciculales</taxon>
        <taxon>Coleofasciculaceae</taxon>
        <taxon>Moorena</taxon>
    </lineage>
</organism>
<reference evidence="4" key="1">
    <citation type="submission" date="2016-10" db="EMBL/GenBank/DDBJ databases">
        <title>Comparative genomics uncovers the prolific and rare metabolic potential of the cyanobacterial genus Moorea.</title>
        <authorList>
            <person name="Leao T."/>
            <person name="Castelao G."/>
            <person name="Korobeynikov A."/>
            <person name="Monroe E.A."/>
            <person name="Podell S."/>
            <person name="Glukhov E."/>
            <person name="Allen E."/>
            <person name="Gerwick W.H."/>
            <person name="Gerwick L."/>
        </authorList>
    </citation>
    <scope>NUCLEOTIDE SEQUENCE [LARGE SCALE GENOMIC DNA]</scope>
    <source>
        <strain evidence="4">PAL-8-15-08-1</strain>
    </source>
</reference>
<evidence type="ECO:0000259" key="2">
    <source>
        <dbReference type="Pfam" id="PF01757"/>
    </source>
</evidence>
<dbReference type="GO" id="GO:0016747">
    <property type="term" value="F:acyltransferase activity, transferring groups other than amino-acyl groups"/>
    <property type="evidence" value="ECO:0007669"/>
    <property type="project" value="InterPro"/>
</dbReference>
<dbReference type="EMBL" id="CP017599">
    <property type="protein sequence ID" value="AOX00990.1"/>
    <property type="molecule type" value="Genomic_DNA"/>
</dbReference>